<accession>A0A0F9GEG0</accession>
<feature type="non-terminal residue" evidence="1">
    <location>
        <position position="84"/>
    </location>
</feature>
<sequence>MKMKLCTLVTICLLSSNVFAFEPPSCGDPWYYQSNDRGLAFTVPDKAQHYWGSYVLSAISQKYSGSKTGPLIAFALGYLWEVKD</sequence>
<dbReference type="EMBL" id="LAZR01026744">
    <property type="protein sequence ID" value="KKL67805.1"/>
    <property type="molecule type" value="Genomic_DNA"/>
</dbReference>
<protein>
    <submittedName>
        <fullName evidence="1">Uncharacterized protein</fullName>
    </submittedName>
</protein>
<gene>
    <name evidence="1" type="ORF">LCGC14_2131360</name>
</gene>
<comment type="caution">
    <text evidence="1">The sequence shown here is derived from an EMBL/GenBank/DDBJ whole genome shotgun (WGS) entry which is preliminary data.</text>
</comment>
<proteinExistence type="predicted"/>
<reference evidence="1" key="1">
    <citation type="journal article" date="2015" name="Nature">
        <title>Complex archaea that bridge the gap between prokaryotes and eukaryotes.</title>
        <authorList>
            <person name="Spang A."/>
            <person name="Saw J.H."/>
            <person name="Jorgensen S.L."/>
            <person name="Zaremba-Niedzwiedzka K."/>
            <person name="Martijn J."/>
            <person name="Lind A.E."/>
            <person name="van Eijk R."/>
            <person name="Schleper C."/>
            <person name="Guy L."/>
            <person name="Ettema T.J."/>
        </authorList>
    </citation>
    <scope>NUCLEOTIDE SEQUENCE</scope>
</reference>
<organism evidence="1">
    <name type="scientific">marine sediment metagenome</name>
    <dbReference type="NCBI Taxonomy" id="412755"/>
    <lineage>
        <taxon>unclassified sequences</taxon>
        <taxon>metagenomes</taxon>
        <taxon>ecological metagenomes</taxon>
    </lineage>
</organism>
<name>A0A0F9GEG0_9ZZZZ</name>
<evidence type="ECO:0000313" key="1">
    <source>
        <dbReference type="EMBL" id="KKL67805.1"/>
    </source>
</evidence>
<dbReference type="AlphaFoldDB" id="A0A0F9GEG0"/>